<dbReference type="InterPro" id="IPR051066">
    <property type="entry name" value="Trans_reg/Corepressor"/>
</dbReference>
<dbReference type="SUPFAM" id="SSF46689">
    <property type="entry name" value="Homeodomain-like"/>
    <property type="match status" value="1"/>
</dbReference>
<dbReference type="GeneID" id="108699737"/>
<dbReference type="FunFam" id="1.10.10.60:FF:000086">
    <property type="entry name" value="transcriptional-regulating factor 1 isoform X1"/>
    <property type="match status" value="1"/>
</dbReference>
<feature type="region of interest" description="Disordered" evidence="9">
    <location>
        <begin position="921"/>
        <end position="949"/>
    </location>
</feature>
<evidence type="ECO:0000313" key="14">
    <source>
        <dbReference type="RefSeq" id="XP_018087741.1"/>
    </source>
</evidence>
<keyword evidence="6" id="KW-0804">Transcription</keyword>
<feature type="region of interest" description="Disordered" evidence="9">
    <location>
        <begin position="1022"/>
        <end position="1148"/>
    </location>
</feature>
<evidence type="ECO:0000256" key="1">
    <source>
        <dbReference type="ARBA" id="ARBA00004123"/>
    </source>
</evidence>
<dbReference type="Pfam" id="PF00249">
    <property type="entry name" value="Myb_DNA-binding"/>
    <property type="match status" value="1"/>
</dbReference>
<keyword evidence="7" id="KW-0539">Nucleus</keyword>
<dbReference type="GO" id="GO:0003714">
    <property type="term" value="F:transcription corepressor activity"/>
    <property type="evidence" value="ECO:0000318"/>
    <property type="project" value="GO_Central"/>
</dbReference>
<evidence type="ECO:0000256" key="4">
    <source>
        <dbReference type="ARBA" id="ARBA00023015"/>
    </source>
</evidence>
<feature type="compositionally biased region" description="Basic and acidic residues" evidence="9">
    <location>
        <begin position="475"/>
        <end position="486"/>
    </location>
</feature>
<gene>
    <name evidence="14 15 16" type="primary">mideas.S</name>
</gene>
<protein>
    <submittedName>
        <fullName evidence="14">Mitotic deacetylase-associated SANT domain protein isoform X1</fullName>
    </submittedName>
</protein>
<dbReference type="CTD" id="108699737"/>
<keyword evidence="3" id="KW-0007">Acetylation</keyword>
<dbReference type="RefSeq" id="XP_041431219.1">
    <property type="nucleotide sequence ID" value="XM_041575285.1"/>
</dbReference>
<dbReference type="GO" id="GO:0045892">
    <property type="term" value="P:negative regulation of DNA-templated transcription"/>
    <property type="evidence" value="ECO:0000318"/>
    <property type="project" value="GO_Central"/>
</dbReference>
<sequence>MNLQPQQKASNKRTGKRISFFNEQALAVPGKLAQVKEQQFYGTAVRPPVSRTSDFSKLDGLASAPSSNMLNTVMYTQERPDAMRLNQQQVPCNWNVSERSDPTWQAQPANMWPRNPGGYGITMVSSYHNHHEPQKRSQDKAVGVSQLDMYGDALQQMMSQKAQLEHHTLAQQQAHLNSVLQAQQQQQIQQQQIQQQQIQQQQIQQQQIQQQQTQHLSLQPFQMAFGHQGQKPALSELFHVFPNAPSNASFASQQKPQPALPQMQLFENFYPTQQQQQATYGVQPAVTMAQPHGVAQQKMHVISQSQLAPVSQAYTKAVAEHNQQTVLPKAQIPLPRRSRRLSKEGLPPLAPTGITQPFEGQVTNQYMQNPYEHTIPHQVAAHEPYKRGNQQIITQDKNYGRLPELDKAPLPQNGRAGEMQPQAEQSGSENDPLAGGTGGVIQTTRRRRRISQEVNLFTLAQKASELPSLQNTKLDAEASGDKKQSLESKANLDFAGVPTNKRTRGDGDLRPLVMPVSVPVKMEPGKEKGEDATMERTAGSERDSSSSMPSVIVTRNRAGQANLTEASALKNEASPISEGETQSRKPKRPRPEPLFIPPKSGTFIVPVLYSNITPYQSHLRSPVRVSDHPCDRNFELPPYTPPPILSPVREGSGLYFNAILSASTHGMPPPITPKSSTRTLLRSTDSLEDMPPLLTAMGEATPVSIEPRINIGPRFQANIPDLRDLSSAPCREHKANLVWQPWNESDNSHRKEVEELLTAACSSILPGGGTNQELTLHYLHETKGNVLAALAKLLLKKPSRIRNHPLCDYHYSGSDRWSVEEKRLFNKGMAIYKKDFLLVQKLIKTKTVAQCVEFYYTYKKQVKIGRNGILIFGDAEPAADDKNPREDSEINIKNSHRMPPVIPPRREILIERRAEELTNKGFEESKIQVHSNELKKEEEERVSPPTKVTQTLEASEIINDTLILRNQESNRRMADQSSRTRERRPRNKFSPEGTKPPVQNKPPEQEGIFPCKKCGRVFLKVKSRSAHMKSHAEQEKKAAAQRQNEAAAQRQNEAAAQRQNEAAAQRQNEAAAQRQNEAAAQRQNGAAAQRQNGAAAQRQNGAAAQRQNGAAAAQAALQARIRYKESSDSESSDSSSSESCDSSYDGEI</sequence>
<proteinExistence type="predicted"/>
<keyword evidence="2" id="KW-0597">Phosphoprotein</keyword>
<dbReference type="PROSITE" id="PS00028">
    <property type="entry name" value="ZINC_FINGER_C2H2_1"/>
    <property type="match status" value="1"/>
</dbReference>
<dbReference type="Proteomes" id="UP000186698">
    <property type="component" value="Chromosome 8S"/>
</dbReference>
<evidence type="ECO:0000256" key="2">
    <source>
        <dbReference type="ARBA" id="ARBA00022553"/>
    </source>
</evidence>
<dbReference type="InterPro" id="IPR000949">
    <property type="entry name" value="ELM2_dom"/>
</dbReference>
<evidence type="ECO:0000259" key="12">
    <source>
        <dbReference type="PROSITE" id="PS51293"/>
    </source>
</evidence>
<dbReference type="GO" id="GO:0000118">
    <property type="term" value="C:histone deacetylase complex"/>
    <property type="evidence" value="ECO:0000318"/>
    <property type="project" value="GO_Central"/>
</dbReference>
<name>A0A8J0TNY9_XENLA</name>
<feature type="domain" description="SANT" evidence="12">
    <location>
        <begin position="812"/>
        <end position="863"/>
    </location>
</feature>
<evidence type="ECO:0000259" key="10">
    <source>
        <dbReference type="PROSITE" id="PS50157"/>
    </source>
</evidence>
<keyword evidence="4" id="KW-0805">Transcription regulation</keyword>
<feature type="domain" description="ELM2" evidence="11">
    <location>
        <begin position="707"/>
        <end position="797"/>
    </location>
</feature>
<dbReference type="InterPro" id="IPR017884">
    <property type="entry name" value="SANT_dom"/>
</dbReference>
<dbReference type="InterPro" id="IPR009057">
    <property type="entry name" value="Homeodomain-like_sf"/>
</dbReference>
<dbReference type="GO" id="GO:0005667">
    <property type="term" value="C:transcription regulator complex"/>
    <property type="evidence" value="ECO:0000318"/>
    <property type="project" value="GO_Central"/>
</dbReference>
<dbReference type="Gene3D" id="1.10.10.60">
    <property type="entry name" value="Homeodomain-like"/>
    <property type="match status" value="1"/>
</dbReference>
<keyword evidence="8" id="KW-0479">Metal-binding</keyword>
<feature type="domain" description="C2H2-type" evidence="10">
    <location>
        <begin position="1009"/>
        <end position="1036"/>
    </location>
</feature>
<evidence type="ECO:0000256" key="5">
    <source>
        <dbReference type="ARBA" id="ARBA00023125"/>
    </source>
</evidence>
<feature type="compositionally biased region" description="Basic and acidic residues" evidence="9">
    <location>
        <begin position="921"/>
        <end position="942"/>
    </location>
</feature>
<feature type="compositionally biased region" description="Basic and acidic residues" evidence="9">
    <location>
        <begin position="523"/>
        <end position="544"/>
    </location>
</feature>
<evidence type="ECO:0000256" key="9">
    <source>
        <dbReference type="SAM" id="MobiDB-lite"/>
    </source>
</evidence>
<dbReference type="Xenbase" id="XB-GENE-6487337">
    <property type="gene designation" value="mideas.S"/>
</dbReference>
<dbReference type="PROSITE" id="PS51156">
    <property type="entry name" value="ELM2"/>
    <property type="match status" value="1"/>
</dbReference>
<comment type="subcellular location">
    <subcellularLocation>
        <location evidence="1">Nucleus</location>
    </subcellularLocation>
</comment>
<dbReference type="PROSITE" id="PS51293">
    <property type="entry name" value="SANT"/>
    <property type="match status" value="1"/>
</dbReference>
<accession>A0A8J0TNY9</accession>
<keyword evidence="8" id="KW-0862">Zinc</keyword>
<dbReference type="PANTHER" id="PTHR16089:SF24">
    <property type="entry name" value="MITOTIC DEACETYLASE-ASSOCIATED SANT DOMAIN PROTEIN"/>
    <property type="match status" value="1"/>
</dbReference>
<keyword evidence="5" id="KW-0238">DNA-binding</keyword>
<dbReference type="GO" id="GO:0006357">
    <property type="term" value="P:regulation of transcription by RNA polymerase II"/>
    <property type="evidence" value="ECO:0000318"/>
    <property type="project" value="GO_Central"/>
</dbReference>
<keyword evidence="13" id="KW-1185">Reference proteome</keyword>
<evidence type="ECO:0000256" key="3">
    <source>
        <dbReference type="ARBA" id="ARBA00022990"/>
    </source>
</evidence>
<dbReference type="GO" id="GO:0008270">
    <property type="term" value="F:zinc ion binding"/>
    <property type="evidence" value="ECO:0007669"/>
    <property type="project" value="UniProtKB-KW"/>
</dbReference>
<feature type="region of interest" description="Disordered" evidence="9">
    <location>
        <begin position="961"/>
        <end position="1010"/>
    </location>
</feature>
<evidence type="ECO:0000256" key="7">
    <source>
        <dbReference type="ARBA" id="ARBA00023242"/>
    </source>
</evidence>
<dbReference type="AGR" id="Xenbase:XB-GENE-6487337"/>
<organism evidence="14">
    <name type="scientific">Xenopus laevis</name>
    <name type="common">African clawed frog</name>
    <dbReference type="NCBI Taxonomy" id="8355"/>
    <lineage>
        <taxon>Eukaryota</taxon>
        <taxon>Metazoa</taxon>
        <taxon>Chordata</taxon>
        <taxon>Craniata</taxon>
        <taxon>Vertebrata</taxon>
        <taxon>Euteleostomi</taxon>
        <taxon>Amphibia</taxon>
        <taxon>Batrachia</taxon>
        <taxon>Anura</taxon>
        <taxon>Pipoidea</taxon>
        <taxon>Pipidae</taxon>
        <taxon>Xenopodinae</taxon>
        <taxon>Xenopus</taxon>
        <taxon>Xenopus</taxon>
    </lineage>
</organism>
<evidence type="ECO:0000256" key="8">
    <source>
        <dbReference type="PROSITE-ProRule" id="PRU00042"/>
    </source>
</evidence>
<dbReference type="SMART" id="SM01189">
    <property type="entry name" value="ELM2"/>
    <property type="match status" value="1"/>
</dbReference>
<dbReference type="KEGG" id="xla:108699737"/>
<dbReference type="SMART" id="SM00717">
    <property type="entry name" value="SANT"/>
    <property type="match status" value="1"/>
</dbReference>
<dbReference type="GO" id="GO:0003677">
    <property type="term" value="F:DNA binding"/>
    <property type="evidence" value="ECO:0007669"/>
    <property type="project" value="UniProtKB-KW"/>
</dbReference>
<dbReference type="AlphaFoldDB" id="A0A8J0TNY9"/>
<dbReference type="RefSeq" id="XP_018087741.1">
    <property type="nucleotide sequence ID" value="XM_018232252.2"/>
</dbReference>
<feature type="region of interest" description="Disordered" evidence="9">
    <location>
        <begin position="398"/>
        <end position="447"/>
    </location>
</feature>
<dbReference type="Pfam" id="PF01448">
    <property type="entry name" value="ELM2"/>
    <property type="match status" value="1"/>
</dbReference>
<evidence type="ECO:0000313" key="16">
    <source>
        <dbReference type="Xenbase" id="XB-GENE-6487337"/>
    </source>
</evidence>
<dbReference type="PROSITE" id="PS50157">
    <property type="entry name" value="ZINC_FINGER_C2H2_2"/>
    <property type="match status" value="1"/>
</dbReference>
<feature type="compositionally biased region" description="Basic and acidic residues" evidence="9">
    <location>
        <begin position="968"/>
        <end position="980"/>
    </location>
</feature>
<keyword evidence="8" id="KW-0863">Zinc-finger</keyword>
<evidence type="ECO:0000256" key="6">
    <source>
        <dbReference type="ARBA" id="ARBA00023163"/>
    </source>
</evidence>
<dbReference type="OrthoDB" id="10258692at2759"/>
<dbReference type="PANTHER" id="PTHR16089">
    <property type="entry name" value="REST COREPRESSOR COREST PROTEIN-RELATED"/>
    <property type="match status" value="1"/>
</dbReference>
<dbReference type="InterPro" id="IPR001005">
    <property type="entry name" value="SANT/Myb"/>
</dbReference>
<feature type="region of interest" description="Disordered" evidence="9">
    <location>
        <begin position="475"/>
        <end position="597"/>
    </location>
</feature>
<feature type="compositionally biased region" description="Low complexity" evidence="9">
    <location>
        <begin position="1040"/>
        <end position="1116"/>
    </location>
</feature>
<evidence type="ECO:0000259" key="11">
    <source>
        <dbReference type="PROSITE" id="PS51156"/>
    </source>
</evidence>
<evidence type="ECO:0000313" key="15">
    <source>
        <dbReference type="RefSeq" id="XP_041431219.1"/>
    </source>
</evidence>
<dbReference type="InterPro" id="IPR013087">
    <property type="entry name" value="Znf_C2H2_type"/>
</dbReference>
<reference evidence="14" key="1">
    <citation type="submission" date="2022-04" db="UniProtKB">
        <authorList>
            <consortium name="RefSeq"/>
        </authorList>
    </citation>
    <scope>IDENTIFICATION</scope>
    <source>
        <strain evidence="14 15">J_2021</strain>
        <tissue evidence="14 15">Erythrocytes</tissue>
    </source>
</reference>
<evidence type="ECO:0000313" key="13">
    <source>
        <dbReference type="Proteomes" id="UP000186698"/>
    </source>
</evidence>
<feature type="compositionally biased region" description="Low complexity" evidence="9">
    <location>
        <begin position="1132"/>
        <end position="1148"/>
    </location>
</feature>